<sequence length="151" mass="16272">MMLNPGFDGRLASLNGFLGPMEFPDLFDLSVQHPQTVEEFSLQDWDMGNVGLSTPEVYHDPSNSNLMQSTLQGGEETVNETFETTSPYTALSVTGQWEPQPNESGETEHAHLAAGDEGLVSSHDLDTSPLEVGLSTAGRDIALNMVLSTTS</sequence>
<name>A0A9P5BFG9_9HYPO</name>
<dbReference type="EMBL" id="LUFC02000187">
    <property type="protein sequence ID" value="KAF4500529.1"/>
    <property type="molecule type" value="Genomic_DNA"/>
</dbReference>
<dbReference type="AlphaFoldDB" id="A0A9P5BFG9"/>
<dbReference type="Proteomes" id="UP000737391">
    <property type="component" value="Unassembled WGS sequence"/>
</dbReference>
<protein>
    <submittedName>
        <fullName evidence="1">Uncharacterized protein</fullName>
    </submittedName>
</protein>
<organism evidence="1 2">
    <name type="scientific">Fusarium agapanthi</name>
    <dbReference type="NCBI Taxonomy" id="1803897"/>
    <lineage>
        <taxon>Eukaryota</taxon>
        <taxon>Fungi</taxon>
        <taxon>Dikarya</taxon>
        <taxon>Ascomycota</taxon>
        <taxon>Pezizomycotina</taxon>
        <taxon>Sordariomycetes</taxon>
        <taxon>Hypocreomycetidae</taxon>
        <taxon>Hypocreales</taxon>
        <taxon>Nectriaceae</taxon>
        <taxon>Fusarium</taxon>
        <taxon>Fusarium fujikuroi species complex</taxon>
    </lineage>
</organism>
<reference evidence="1" key="1">
    <citation type="submission" date="2020-01" db="EMBL/GenBank/DDBJ databases">
        <title>Identification and distribution of gene clusters putatively required for synthesis of sphingolipid metabolism inhibitors in phylogenetically diverse species of the filamentous fungus Fusarium.</title>
        <authorList>
            <person name="Kim H.-S."/>
            <person name="Busman M."/>
            <person name="Brown D.W."/>
            <person name="Divon H."/>
            <person name="Uhlig S."/>
            <person name="Proctor R.H."/>
        </authorList>
    </citation>
    <scope>NUCLEOTIDE SEQUENCE</scope>
    <source>
        <strain evidence="1">NRRL 31653</strain>
    </source>
</reference>
<comment type="caution">
    <text evidence="1">The sequence shown here is derived from an EMBL/GenBank/DDBJ whole genome shotgun (WGS) entry which is preliminary data.</text>
</comment>
<evidence type="ECO:0000313" key="2">
    <source>
        <dbReference type="Proteomes" id="UP000737391"/>
    </source>
</evidence>
<accession>A0A9P5BFG9</accession>
<keyword evidence="2" id="KW-1185">Reference proteome</keyword>
<evidence type="ECO:0000313" key="1">
    <source>
        <dbReference type="EMBL" id="KAF4500529.1"/>
    </source>
</evidence>
<dbReference type="OrthoDB" id="40579at2759"/>
<gene>
    <name evidence="1" type="ORF">FAGAP_3262</name>
</gene>
<proteinExistence type="predicted"/>